<dbReference type="AlphaFoldDB" id="A0A1Y1ZHJ4"/>
<dbReference type="OrthoDB" id="3799586at2759"/>
<reference evidence="2 3" key="1">
    <citation type="submission" date="2016-07" db="EMBL/GenBank/DDBJ databases">
        <title>Pervasive Adenine N6-methylation of Active Genes in Fungi.</title>
        <authorList>
            <consortium name="DOE Joint Genome Institute"/>
            <person name="Mondo S.J."/>
            <person name="Dannebaum R.O."/>
            <person name="Kuo R.C."/>
            <person name="Labutti K."/>
            <person name="Haridas S."/>
            <person name="Kuo A."/>
            <person name="Salamov A."/>
            <person name="Ahrendt S.R."/>
            <person name="Lipzen A."/>
            <person name="Sullivan W."/>
            <person name="Andreopoulos W.B."/>
            <person name="Clum A."/>
            <person name="Lindquist E."/>
            <person name="Daum C."/>
            <person name="Ramamoorthy G.K."/>
            <person name="Gryganskyi A."/>
            <person name="Culley D."/>
            <person name="Magnuson J.K."/>
            <person name="James T.Y."/>
            <person name="O'Malley M.A."/>
            <person name="Stajich J.E."/>
            <person name="Spatafora J.W."/>
            <person name="Visel A."/>
            <person name="Grigoriev I.V."/>
        </authorList>
    </citation>
    <scope>NUCLEOTIDE SEQUENCE [LARGE SCALE GENOMIC DNA]</scope>
    <source>
        <strain evidence="2 3">CBS 115471</strain>
    </source>
</reference>
<feature type="region of interest" description="Disordered" evidence="1">
    <location>
        <begin position="202"/>
        <end position="233"/>
    </location>
</feature>
<feature type="compositionally biased region" description="Polar residues" evidence="1">
    <location>
        <begin position="296"/>
        <end position="311"/>
    </location>
</feature>
<comment type="caution">
    <text evidence="2">The sequence shown here is derived from an EMBL/GenBank/DDBJ whole genome shotgun (WGS) entry which is preliminary data.</text>
</comment>
<feature type="compositionally biased region" description="Basic and acidic residues" evidence="1">
    <location>
        <begin position="220"/>
        <end position="229"/>
    </location>
</feature>
<keyword evidence="3" id="KW-1185">Reference proteome</keyword>
<feature type="region of interest" description="Disordered" evidence="1">
    <location>
        <begin position="35"/>
        <end position="99"/>
    </location>
</feature>
<evidence type="ECO:0000313" key="3">
    <source>
        <dbReference type="Proteomes" id="UP000193144"/>
    </source>
</evidence>
<feature type="compositionally biased region" description="Polar residues" evidence="1">
    <location>
        <begin position="399"/>
        <end position="408"/>
    </location>
</feature>
<evidence type="ECO:0000313" key="2">
    <source>
        <dbReference type="EMBL" id="ORY09730.1"/>
    </source>
</evidence>
<evidence type="ECO:0000256" key="1">
    <source>
        <dbReference type="SAM" id="MobiDB-lite"/>
    </source>
</evidence>
<feature type="compositionally biased region" description="Low complexity" evidence="1">
    <location>
        <begin position="54"/>
        <end position="64"/>
    </location>
</feature>
<name>A0A1Y1ZHJ4_9PLEO</name>
<gene>
    <name evidence="2" type="ORF">BCR34DRAFT_365265</name>
</gene>
<protein>
    <submittedName>
        <fullName evidence="2">Uncharacterized protein</fullName>
    </submittedName>
</protein>
<feature type="compositionally biased region" description="Basic and acidic residues" evidence="1">
    <location>
        <begin position="379"/>
        <end position="398"/>
    </location>
</feature>
<dbReference type="EMBL" id="MCFA01000082">
    <property type="protein sequence ID" value="ORY09730.1"/>
    <property type="molecule type" value="Genomic_DNA"/>
</dbReference>
<feature type="compositionally biased region" description="Basic and acidic residues" evidence="1">
    <location>
        <begin position="341"/>
        <end position="357"/>
    </location>
</feature>
<feature type="compositionally biased region" description="Basic and acidic residues" evidence="1">
    <location>
        <begin position="279"/>
        <end position="295"/>
    </location>
</feature>
<feature type="compositionally biased region" description="Acidic residues" evidence="1">
    <location>
        <begin position="364"/>
        <end position="373"/>
    </location>
</feature>
<proteinExistence type="predicted"/>
<accession>A0A1Y1ZHJ4</accession>
<dbReference type="Proteomes" id="UP000193144">
    <property type="component" value="Unassembled WGS sequence"/>
</dbReference>
<sequence length="514" mass="55700">MSSEAEPTGTRRISEYSRQFYNGAIKWTTDGFTDANGVFQAWGDEPHNRPPTPGGLSDLSDSGSQSVNGDHSDERGADSEVNVAHRRPEHSNGKPFNAAEAVVPQPSFSKLIKTVTDGPQQDSVETLAAKLKATKSSKGAIPQQGLVREDLFSDRPDAVKQRCIGRAEGILIGQFIGAGLNLEDSYQRVGLDFPNELAKEAAKTDASALPRLEGALQHNSEPETTRDNGMDQASPLTQANVVSKPHDEAAGQCFTRKDSASFDLDEVAKQLDLGPDANQPRKEAEFSPRGGRREANSTPVNATPAQLSTSPLDRRNNNVRRSDRGKKRINGEASESESSSDDEKEKKLPRSDHDDSKKRKKKDDEEDDEDEGAGGDNESGDKRESKEARKDSKAETNSRKSSQANQAGSGAGTTTHGTGAEEHKDAEDQEEPAEVPEKAKASAKRRSNRGQANFKAPKAASDDESDYTPKKGKKRTPKQAPSETTVESRPRRSVRQFVRDSKAQSKPKGQGGSK</sequence>
<feature type="region of interest" description="Disordered" evidence="1">
    <location>
        <begin position="265"/>
        <end position="514"/>
    </location>
</feature>
<organism evidence="2 3">
    <name type="scientific">Clohesyomyces aquaticus</name>
    <dbReference type="NCBI Taxonomy" id="1231657"/>
    <lineage>
        <taxon>Eukaryota</taxon>
        <taxon>Fungi</taxon>
        <taxon>Dikarya</taxon>
        <taxon>Ascomycota</taxon>
        <taxon>Pezizomycotina</taxon>
        <taxon>Dothideomycetes</taxon>
        <taxon>Pleosporomycetidae</taxon>
        <taxon>Pleosporales</taxon>
        <taxon>Lindgomycetaceae</taxon>
        <taxon>Clohesyomyces</taxon>
    </lineage>
</organism>
<feature type="compositionally biased region" description="Basic and acidic residues" evidence="1">
    <location>
        <begin position="312"/>
        <end position="322"/>
    </location>
</feature>